<evidence type="ECO:0000313" key="1">
    <source>
        <dbReference type="EMBL" id="BDI30776.1"/>
    </source>
</evidence>
<dbReference type="InterPro" id="IPR000700">
    <property type="entry name" value="PAS-assoc_C"/>
</dbReference>
<dbReference type="GO" id="GO:0006355">
    <property type="term" value="P:regulation of DNA-templated transcription"/>
    <property type="evidence" value="ECO:0007669"/>
    <property type="project" value="InterPro"/>
</dbReference>
<dbReference type="SUPFAM" id="SSF55785">
    <property type="entry name" value="PYP-like sensor domain (PAS domain)"/>
    <property type="match status" value="2"/>
</dbReference>
<organism evidence="1 2">
    <name type="scientific">Capsulimonas corticalis</name>
    <dbReference type="NCBI Taxonomy" id="2219043"/>
    <lineage>
        <taxon>Bacteria</taxon>
        <taxon>Bacillati</taxon>
        <taxon>Armatimonadota</taxon>
        <taxon>Armatimonadia</taxon>
        <taxon>Capsulimonadales</taxon>
        <taxon>Capsulimonadaceae</taxon>
        <taxon>Capsulimonas</taxon>
    </lineage>
</organism>
<dbReference type="InterPro" id="IPR003018">
    <property type="entry name" value="GAF"/>
</dbReference>
<dbReference type="InterPro" id="IPR003607">
    <property type="entry name" value="HD/PDEase_dom"/>
</dbReference>
<sequence>MPENEDARLAALYELRILDTAAEDSYDDIVRLAAFICDAPAAAVSFVDIDRQWFKSSLGLSVTETPRDVAFFTHAILGSDLLVVPDATLDTRFADNPLVTGEPHIRFYAGAPLVTEDGYVLGSLCVIDHAPKRLTVKQESMLRALARQVSNNLELARRTAVQGRLIAEREQAVAAHRQSEERFEAAFRNAAVGVSIVDALGRFLFVNKAFCTITGYSEEELLARDFAAITHPDDLSVNVALAEQVWTGQIPSFVLEKRYVRKDGSLVWVQISVSHTREGRDHGEHSVSLTEDITSRKEAERAQAEAWRRTADLLAVLEINQKQMSLILGNVKDIVFLLEVVGEESYRFLFANPPFMDVTGLREEEIIGRPIQEIIPPPSWDLVLGKYAEAIRERRAVEWQETSVYPCGERIGDVRGIPIFDSQERCTHLLGTVHDITDRKRAEDERAHYLREVQERADRDPLTSLLNHRAFHHRLDTEASCAQRDNTVLAVIMLDLDNFKFFNDVYGHAAGDEVLRLVANKLRTVCRSSDTLARFGGDEFALLLPCVGRSTTEEIESRLSSALHELSYCAGERGGVIPISISLGAALFPAAGGSDYHVALQRADDRLRWAKTGGDTEQMARRIRTDAGARVQGFSMLDALVTAVDNKDRYTRRHSEDVMEYSLAIARELGLSETEQSTVAVAALLHDVGKIGVPDHILRKPGKLTPEEFEAVKQHPMMGAVMVHAVPGLEETLDAVRHHHERWDGSGYPFGLSGEETPLIARLMAVADAFSAMTTDRPYRKGMSSEQAMSILEGGAGTQWDQTCVHAFRRAQETLGES</sequence>
<dbReference type="OrthoDB" id="9804747at2"/>
<dbReference type="InterPro" id="IPR029787">
    <property type="entry name" value="Nucleotide_cyclase"/>
</dbReference>
<dbReference type="SUPFAM" id="SSF55073">
    <property type="entry name" value="Nucleotide cyclase"/>
    <property type="match status" value="1"/>
</dbReference>
<dbReference type="CDD" id="cd01949">
    <property type="entry name" value="GGDEF"/>
    <property type="match status" value="1"/>
</dbReference>
<dbReference type="Proteomes" id="UP000287394">
    <property type="component" value="Chromosome"/>
</dbReference>
<evidence type="ECO:0000313" key="2">
    <source>
        <dbReference type="Proteomes" id="UP000287394"/>
    </source>
</evidence>
<dbReference type="Pfam" id="PF00989">
    <property type="entry name" value="PAS"/>
    <property type="match status" value="1"/>
</dbReference>
<dbReference type="InterPro" id="IPR000160">
    <property type="entry name" value="GGDEF_dom"/>
</dbReference>
<dbReference type="InterPro" id="IPR043128">
    <property type="entry name" value="Rev_trsase/Diguanyl_cyclase"/>
</dbReference>
<dbReference type="CDD" id="cd00130">
    <property type="entry name" value="PAS"/>
    <property type="match status" value="2"/>
</dbReference>
<dbReference type="EMBL" id="AP025739">
    <property type="protein sequence ID" value="BDI30776.1"/>
    <property type="molecule type" value="Genomic_DNA"/>
</dbReference>
<dbReference type="SMART" id="SM00091">
    <property type="entry name" value="PAS"/>
    <property type="match status" value="2"/>
</dbReference>
<dbReference type="Pfam" id="PF13487">
    <property type="entry name" value="HD_5"/>
    <property type="match status" value="1"/>
</dbReference>
<dbReference type="PROSITE" id="PS50113">
    <property type="entry name" value="PAC"/>
    <property type="match status" value="2"/>
</dbReference>
<dbReference type="CDD" id="cd00077">
    <property type="entry name" value="HDc"/>
    <property type="match status" value="1"/>
</dbReference>
<dbReference type="InterPro" id="IPR035965">
    <property type="entry name" value="PAS-like_dom_sf"/>
</dbReference>
<reference evidence="1 2" key="1">
    <citation type="journal article" date="2019" name="Int. J. Syst. Evol. Microbiol.">
        <title>Capsulimonas corticalis gen. nov., sp. nov., an aerobic capsulated bacterium, of a novel bacterial order, Capsulimonadales ord. nov., of the class Armatimonadia of the phylum Armatimonadetes.</title>
        <authorList>
            <person name="Li J."/>
            <person name="Kudo C."/>
            <person name="Tonouchi A."/>
        </authorList>
    </citation>
    <scope>NUCLEOTIDE SEQUENCE [LARGE SCALE GENOMIC DNA]</scope>
    <source>
        <strain evidence="1 2">AX-7</strain>
    </source>
</reference>
<dbReference type="SMART" id="SM00065">
    <property type="entry name" value="GAF"/>
    <property type="match status" value="1"/>
</dbReference>
<dbReference type="PANTHER" id="PTHR43155:SF2">
    <property type="entry name" value="CYCLIC DI-GMP PHOSPHODIESTERASE PA4108"/>
    <property type="match status" value="1"/>
</dbReference>
<gene>
    <name evidence="1" type="ORF">CCAX7_28270</name>
</gene>
<dbReference type="InterPro" id="IPR001610">
    <property type="entry name" value="PAC"/>
</dbReference>
<dbReference type="RefSeq" id="WP_119320630.1">
    <property type="nucleotide sequence ID" value="NZ_AP025739.1"/>
</dbReference>
<dbReference type="InterPro" id="IPR037522">
    <property type="entry name" value="HD_GYP_dom"/>
</dbReference>
<dbReference type="PROSITE" id="PS50112">
    <property type="entry name" value="PAS"/>
    <property type="match status" value="2"/>
</dbReference>
<dbReference type="KEGG" id="ccot:CCAX7_28270"/>
<dbReference type="Pfam" id="PF01590">
    <property type="entry name" value="GAF"/>
    <property type="match status" value="1"/>
</dbReference>
<name>A0A402CTB4_9BACT</name>
<dbReference type="PANTHER" id="PTHR43155">
    <property type="entry name" value="CYCLIC DI-GMP PHOSPHODIESTERASE PA4108-RELATED"/>
    <property type="match status" value="1"/>
</dbReference>
<dbReference type="SMART" id="SM00086">
    <property type="entry name" value="PAC"/>
    <property type="match status" value="2"/>
</dbReference>
<dbReference type="AlphaFoldDB" id="A0A402CTB4"/>
<dbReference type="NCBIfam" id="TIGR00254">
    <property type="entry name" value="GGDEF"/>
    <property type="match status" value="1"/>
</dbReference>
<dbReference type="Pfam" id="PF08448">
    <property type="entry name" value="PAS_4"/>
    <property type="match status" value="1"/>
</dbReference>
<dbReference type="SMART" id="SM00471">
    <property type="entry name" value="HDc"/>
    <property type="match status" value="1"/>
</dbReference>
<dbReference type="PROSITE" id="PS51832">
    <property type="entry name" value="HD_GYP"/>
    <property type="match status" value="1"/>
</dbReference>
<dbReference type="InterPro" id="IPR006675">
    <property type="entry name" value="HDIG_dom"/>
</dbReference>
<proteinExistence type="predicted"/>
<dbReference type="PROSITE" id="PS51831">
    <property type="entry name" value="HD"/>
    <property type="match status" value="1"/>
</dbReference>
<dbReference type="PROSITE" id="PS50887">
    <property type="entry name" value="GGDEF"/>
    <property type="match status" value="1"/>
</dbReference>
<dbReference type="InterPro" id="IPR000014">
    <property type="entry name" value="PAS"/>
</dbReference>
<keyword evidence="2" id="KW-1185">Reference proteome</keyword>
<dbReference type="SUPFAM" id="SSF109604">
    <property type="entry name" value="HD-domain/PDEase-like"/>
    <property type="match status" value="1"/>
</dbReference>
<dbReference type="SUPFAM" id="SSF55781">
    <property type="entry name" value="GAF domain-like"/>
    <property type="match status" value="1"/>
</dbReference>
<dbReference type="Gene3D" id="3.30.70.270">
    <property type="match status" value="1"/>
</dbReference>
<protein>
    <submittedName>
        <fullName evidence="1">Uncharacterized protein</fullName>
    </submittedName>
</protein>
<dbReference type="InterPro" id="IPR029016">
    <property type="entry name" value="GAF-like_dom_sf"/>
</dbReference>
<dbReference type="SMART" id="SM00267">
    <property type="entry name" value="GGDEF"/>
    <property type="match status" value="1"/>
</dbReference>
<dbReference type="Gene3D" id="3.30.450.40">
    <property type="match status" value="1"/>
</dbReference>
<dbReference type="InterPro" id="IPR013656">
    <property type="entry name" value="PAS_4"/>
</dbReference>
<dbReference type="InterPro" id="IPR013767">
    <property type="entry name" value="PAS_fold"/>
</dbReference>
<dbReference type="InterPro" id="IPR006674">
    <property type="entry name" value="HD_domain"/>
</dbReference>
<dbReference type="Gene3D" id="3.30.450.20">
    <property type="entry name" value="PAS domain"/>
    <property type="match status" value="2"/>
</dbReference>
<dbReference type="NCBIfam" id="TIGR00229">
    <property type="entry name" value="sensory_box"/>
    <property type="match status" value="2"/>
</dbReference>
<accession>A0A402CTB4</accession>
<dbReference type="Gene3D" id="1.10.3210.10">
    <property type="entry name" value="Hypothetical protein af1432"/>
    <property type="match status" value="1"/>
</dbReference>
<dbReference type="NCBIfam" id="TIGR00277">
    <property type="entry name" value="HDIG"/>
    <property type="match status" value="1"/>
</dbReference>
<dbReference type="Pfam" id="PF00990">
    <property type="entry name" value="GGDEF"/>
    <property type="match status" value="1"/>
</dbReference>